<proteinExistence type="predicted"/>
<organism evidence="1">
    <name type="scientific">Arundo donax</name>
    <name type="common">Giant reed</name>
    <name type="synonym">Donax arundinaceus</name>
    <dbReference type="NCBI Taxonomy" id="35708"/>
    <lineage>
        <taxon>Eukaryota</taxon>
        <taxon>Viridiplantae</taxon>
        <taxon>Streptophyta</taxon>
        <taxon>Embryophyta</taxon>
        <taxon>Tracheophyta</taxon>
        <taxon>Spermatophyta</taxon>
        <taxon>Magnoliopsida</taxon>
        <taxon>Liliopsida</taxon>
        <taxon>Poales</taxon>
        <taxon>Poaceae</taxon>
        <taxon>PACMAD clade</taxon>
        <taxon>Arundinoideae</taxon>
        <taxon>Arundineae</taxon>
        <taxon>Arundo</taxon>
    </lineage>
</organism>
<evidence type="ECO:0000313" key="1">
    <source>
        <dbReference type="EMBL" id="JAD47440.1"/>
    </source>
</evidence>
<name>A0A0A9AEP0_ARUDO</name>
<dbReference type="AlphaFoldDB" id="A0A0A9AEP0"/>
<reference evidence="1" key="1">
    <citation type="submission" date="2014-09" db="EMBL/GenBank/DDBJ databases">
        <authorList>
            <person name="Magalhaes I.L.F."/>
            <person name="Oliveira U."/>
            <person name="Santos F.R."/>
            <person name="Vidigal T.H.D.A."/>
            <person name="Brescovit A.D."/>
            <person name="Santos A.J."/>
        </authorList>
    </citation>
    <scope>NUCLEOTIDE SEQUENCE</scope>
    <source>
        <tissue evidence="1">Shoot tissue taken approximately 20 cm above the soil surface</tissue>
    </source>
</reference>
<protein>
    <submittedName>
        <fullName evidence="1">Uncharacterized protein</fullName>
    </submittedName>
</protein>
<sequence length="26" mass="3126">MILQSMIVSSIELLSLLRPHRKERKF</sequence>
<dbReference type="EMBL" id="GBRH01250455">
    <property type="protein sequence ID" value="JAD47440.1"/>
    <property type="molecule type" value="Transcribed_RNA"/>
</dbReference>
<reference evidence="1" key="2">
    <citation type="journal article" date="2015" name="Data Brief">
        <title>Shoot transcriptome of the giant reed, Arundo donax.</title>
        <authorList>
            <person name="Barrero R.A."/>
            <person name="Guerrero F.D."/>
            <person name="Moolhuijzen P."/>
            <person name="Goolsby J.A."/>
            <person name="Tidwell J."/>
            <person name="Bellgard S.E."/>
            <person name="Bellgard M.I."/>
        </authorList>
    </citation>
    <scope>NUCLEOTIDE SEQUENCE</scope>
    <source>
        <tissue evidence="1">Shoot tissue taken approximately 20 cm above the soil surface</tissue>
    </source>
</reference>
<accession>A0A0A9AEP0</accession>